<feature type="region of interest" description="Disordered" evidence="1">
    <location>
        <begin position="25"/>
        <end position="48"/>
    </location>
</feature>
<proteinExistence type="predicted"/>
<dbReference type="PROSITE" id="PS51257">
    <property type="entry name" value="PROKAR_LIPOPROTEIN"/>
    <property type="match status" value="1"/>
</dbReference>
<dbReference type="EMBL" id="FQ312005">
    <property type="protein sequence ID" value="CBW26966.1"/>
    <property type="molecule type" value="Genomic_DNA"/>
</dbReference>
<feature type="signal peptide" evidence="2">
    <location>
        <begin position="1"/>
        <end position="24"/>
    </location>
</feature>
<evidence type="ECO:0000313" key="4">
    <source>
        <dbReference type="Proteomes" id="UP000008963"/>
    </source>
</evidence>
<dbReference type="Proteomes" id="UP000008963">
    <property type="component" value="Chromosome"/>
</dbReference>
<dbReference type="OrthoDB" id="5287010at2"/>
<name>E1X3N7_HALMS</name>
<gene>
    <name evidence="3" type="ordered locus">BMS_2160</name>
</gene>
<dbReference type="KEGG" id="bmx:BMS_2160"/>
<dbReference type="PATRIC" id="fig|862908.3.peg.2054"/>
<evidence type="ECO:0000256" key="1">
    <source>
        <dbReference type="SAM" id="MobiDB-lite"/>
    </source>
</evidence>
<evidence type="ECO:0000256" key="2">
    <source>
        <dbReference type="SAM" id="SignalP"/>
    </source>
</evidence>
<keyword evidence="4" id="KW-1185">Reference proteome</keyword>
<organism evidence="3 4">
    <name type="scientific">Halobacteriovorax marinus (strain ATCC BAA-682 / DSM 15412 / SJ)</name>
    <name type="common">Bacteriovorax marinus</name>
    <dbReference type="NCBI Taxonomy" id="862908"/>
    <lineage>
        <taxon>Bacteria</taxon>
        <taxon>Pseudomonadati</taxon>
        <taxon>Bdellovibrionota</taxon>
        <taxon>Bacteriovoracia</taxon>
        <taxon>Bacteriovoracales</taxon>
        <taxon>Halobacteriovoraceae</taxon>
        <taxon>Halobacteriovorax</taxon>
    </lineage>
</organism>
<dbReference type="STRING" id="862908.BMS_2160"/>
<dbReference type="RefSeq" id="WP_014244744.1">
    <property type="nucleotide sequence ID" value="NC_016620.1"/>
</dbReference>
<evidence type="ECO:0000313" key="3">
    <source>
        <dbReference type="EMBL" id="CBW26966.1"/>
    </source>
</evidence>
<accession>E1X3N7</accession>
<feature type="chain" id="PRO_5003154481" evidence="2">
    <location>
        <begin position="25"/>
        <end position="1698"/>
    </location>
</feature>
<dbReference type="HOGENOM" id="CLU_240956_0_0_7"/>
<sequence length="1698" mass="185527">MNLKRVFNILILLFAVTLVSCVDAGSGGKRKASSSSQGATTDDVDDSNSSETLDAYWYFDGQKIEGTITINQNIQTVGYLRGKTIHNFLNTDTNASKKYCLVGSFQDNALPKNTLNVRAVPIVITNFSTKSIERLFRIDFIDEAVNSSQCAGAVSVLDTNGEIDSTRVPAPAFSPENVCPTCVTSFTTSNISLYEYASLSINDGTKVDPSLSGLATTNLRINPANNTTDPINTCSNTECAAKGFDCCLEGQCVNDSAIKPNVNQSSAEFLQAKAEVDADPLNFLKWPNIYFICPNIVRPNPQDPVITDPDQDADERFQALLKQYNCLEGVANEEGPDYTACEPSFDEAAYDVIKNDVWDKCGCEAVGDEEREQKCPDFGLKAILNDSDEIIEIVCKVPAPPSDPTPIQYINEPVSVRSVPHRFFDTTGKLWDDITEIKDATTIQEGQAFSYTDTSSKTDPTPTQFSMNAILGPMNVQLTGAMPAKQLDVEFDQVYVISVNSGYYTPCPQCADDSWFSTFKSHPPSYNGTGLQAVGHTTSRDSYGNNTNAGNYEDTIFGRACWLPPTMIPLSHNTNTNLKTQRMNRLITQSALYVNGYQRDWYGFNKGALIGSFNGINWFAIGKGRRVTSTSTKLYLAINGAYADLADKTDILVNVVTDQGGGTASDYDFDPNLSLDDTRQNQGASCQEAHQCQTDTDCVTSLGWEYVCADVNQHKSKWPQFDLNGNEKPGLENESLSFSEIIFGTQPTSASSKRCVYRGSGSVCSTSRTDLGTASKLFQCAPNFYCAKMDEAEFNAEVVRSPNIISNILFGQEADVLGRPMYYLGGNGTQSLESNLEVNADGTLKFNLSESPQSIVLQQIKHNMASYFGGNESDVRLNDIGVCRPGKDITQPTQEQMQQSKDNLGRTDYINQISSCDSSATNGTLRARACPVIDSTTGDYVDSPQIEDINEQNMCGAESVSFINGNQQSVFFEIEALDIGSLPSLVDPRIVQNACLRKAGAVCQTDLDCGPGKLHSETALFYDQTHFGNTEAEHKFWQEGLICAQAQKKPNFNSDNFDSYDMSLNRCCRETGATITMFTEGPTSLVPSNVSSNNPGAELTVTRYPQNGPSAAGRYSRYSIVTAQDNNNAALTSAIITDTALHQAPIVATSTAPKAYQWKTINDTAQRTCCGRGWVRKFADGTNDWSNSSRLNINPNEFNCLNTQSKLQFTNDPEADLLVNSENYYGDFAKLCQSPADNGGCIQKPIIKSNEFEVIGPTDIAGGNLLLSTLPDENPTSGTLLQVNGLSSDIPYMPTPLRHVENLSSEGPYNYFHNSDFHLAIRVIIPTYISVLDDTALGFIQDVRAVRVKDGSSTTTLSLTPKAPITCDAAAQAENTYCLRTVNGKVVMDVRISPEQSGGPDDATDDNNFDYAGLEIVFTNQNTQVATSNPMTSGNDLYYLTRLGRLELLGIPQIVYEPLYCNSDRSQLVGGIYNQTNRTDFDANSFNYNASNDNGRDIANIYDSSTNDSEANPNSRVVNADGIIQTQVWSDNEFKCCLNLGEETEDAGLCCSGYAPDPGNDASSDTKRTCKLPSGTNLNVYFNKFVSGDGMGEDQPGGGLEDSDFVPETGEIKLNSTAYGKIRSLGTAYCDSGETRGGAAFGYFYAEPNTGNYFQNGSLEDSKMWSITDSNLDYDDANDNGFVRFLEGYRWNHHTYCK</sequence>
<keyword evidence="2" id="KW-0732">Signal</keyword>
<protein>
    <submittedName>
        <fullName evidence="3">Membrane protein</fullName>
    </submittedName>
</protein>
<reference evidence="4" key="1">
    <citation type="journal article" date="2013" name="ISME J.">
        <title>A small predatory core genome in the divergent marine Bacteriovorax marinus SJ and the terrestrial Bdellovibrio bacteriovorus.</title>
        <authorList>
            <person name="Crossman L.C."/>
            <person name="Chen H."/>
            <person name="Cerdeno-Tarraga A.M."/>
            <person name="Brooks K."/>
            <person name="Quail M.A."/>
            <person name="Pineiro S.A."/>
            <person name="Hobley L."/>
            <person name="Sockett R.E."/>
            <person name="Bentley S.D."/>
            <person name="Parkhill J."/>
            <person name="Williams H.N."/>
            <person name="Stine O.C."/>
        </authorList>
    </citation>
    <scope>NUCLEOTIDE SEQUENCE [LARGE SCALE GENOMIC DNA]</scope>
    <source>
        <strain evidence="4">ATCC BAA-682 / DSM 15412 / SJ</strain>
    </source>
</reference>